<dbReference type="InterPro" id="IPR036271">
    <property type="entry name" value="Tet_transcr_reg_TetR-rel_C_sf"/>
</dbReference>
<evidence type="ECO:0000256" key="1">
    <source>
        <dbReference type="ARBA" id="ARBA00023015"/>
    </source>
</evidence>
<accession>A0A9D1S331</accession>
<protein>
    <submittedName>
        <fullName evidence="6">TetR/AcrR family transcriptional regulator</fullName>
    </submittedName>
</protein>
<dbReference type="Proteomes" id="UP000824151">
    <property type="component" value="Unassembled WGS sequence"/>
</dbReference>
<evidence type="ECO:0000256" key="2">
    <source>
        <dbReference type="ARBA" id="ARBA00023125"/>
    </source>
</evidence>
<dbReference type="Pfam" id="PF00440">
    <property type="entry name" value="TetR_N"/>
    <property type="match status" value="1"/>
</dbReference>
<evidence type="ECO:0000256" key="4">
    <source>
        <dbReference type="PROSITE-ProRule" id="PRU00335"/>
    </source>
</evidence>
<keyword evidence="1" id="KW-0805">Transcription regulation</keyword>
<sequence length="199" mass="21798">MSGRRERVRVANRARILDVARDIVAAEGASALTIRRVAAEIDYTAPVVYQHYADKAALLDAVMADAYQRLADCLRDSQTLTRSGDPKSLVEAYLGFAESNRRIFQFMHGMGGVDIPPQRRLEAAADVVEVTGETIVRWRAGQQRALVAMEVRDQAELLWATATGLASVAFLVPDGFGRARALTVPALEPLLMSWVEKGS</sequence>
<dbReference type="PANTHER" id="PTHR30055">
    <property type="entry name" value="HTH-TYPE TRANSCRIPTIONAL REGULATOR RUTR"/>
    <property type="match status" value="1"/>
</dbReference>
<feature type="DNA-binding region" description="H-T-H motif" evidence="4">
    <location>
        <begin position="33"/>
        <end position="52"/>
    </location>
</feature>
<dbReference type="AlphaFoldDB" id="A0A9D1S331"/>
<dbReference type="EMBL" id="DXGD01000116">
    <property type="protein sequence ID" value="HIW99126.1"/>
    <property type="molecule type" value="Genomic_DNA"/>
</dbReference>
<evidence type="ECO:0000313" key="7">
    <source>
        <dbReference type="Proteomes" id="UP000824151"/>
    </source>
</evidence>
<feature type="domain" description="HTH tetR-type" evidence="5">
    <location>
        <begin position="10"/>
        <end position="70"/>
    </location>
</feature>
<dbReference type="GO" id="GO:0000976">
    <property type="term" value="F:transcription cis-regulatory region binding"/>
    <property type="evidence" value="ECO:0007669"/>
    <property type="project" value="TreeGrafter"/>
</dbReference>
<organism evidence="6 7">
    <name type="scientific">Candidatus Nesterenkonia stercoripullorum</name>
    <dbReference type="NCBI Taxonomy" id="2838701"/>
    <lineage>
        <taxon>Bacteria</taxon>
        <taxon>Bacillati</taxon>
        <taxon>Actinomycetota</taxon>
        <taxon>Actinomycetes</taxon>
        <taxon>Micrococcales</taxon>
        <taxon>Micrococcaceae</taxon>
        <taxon>Nesterenkonia</taxon>
    </lineage>
</organism>
<dbReference type="Gene3D" id="1.10.357.10">
    <property type="entry name" value="Tetracycline Repressor, domain 2"/>
    <property type="match status" value="1"/>
</dbReference>
<comment type="caution">
    <text evidence="6">The sequence shown here is derived from an EMBL/GenBank/DDBJ whole genome shotgun (WGS) entry which is preliminary data.</text>
</comment>
<dbReference type="InterPro" id="IPR009057">
    <property type="entry name" value="Homeodomain-like_sf"/>
</dbReference>
<dbReference type="SUPFAM" id="SSF46689">
    <property type="entry name" value="Homeodomain-like"/>
    <property type="match status" value="1"/>
</dbReference>
<proteinExistence type="predicted"/>
<dbReference type="InterPro" id="IPR050109">
    <property type="entry name" value="HTH-type_TetR-like_transc_reg"/>
</dbReference>
<name>A0A9D1S331_9MICC</name>
<dbReference type="InterPro" id="IPR001647">
    <property type="entry name" value="HTH_TetR"/>
</dbReference>
<keyword evidence="2 4" id="KW-0238">DNA-binding</keyword>
<dbReference type="PROSITE" id="PS50977">
    <property type="entry name" value="HTH_TETR_2"/>
    <property type="match status" value="1"/>
</dbReference>
<evidence type="ECO:0000259" key="5">
    <source>
        <dbReference type="PROSITE" id="PS50977"/>
    </source>
</evidence>
<dbReference type="GO" id="GO:0003700">
    <property type="term" value="F:DNA-binding transcription factor activity"/>
    <property type="evidence" value="ECO:0007669"/>
    <property type="project" value="TreeGrafter"/>
</dbReference>
<dbReference type="SUPFAM" id="SSF48498">
    <property type="entry name" value="Tetracyclin repressor-like, C-terminal domain"/>
    <property type="match status" value="1"/>
</dbReference>
<reference evidence="6" key="2">
    <citation type="submission" date="2021-04" db="EMBL/GenBank/DDBJ databases">
        <authorList>
            <person name="Gilroy R."/>
        </authorList>
    </citation>
    <scope>NUCLEOTIDE SEQUENCE</scope>
    <source>
        <strain evidence="6">ChiHejej3B27-3195</strain>
    </source>
</reference>
<keyword evidence="3" id="KW-0804">Transcription</keyword>
<dbReference type="PANTHER" id="PTHR30055:SF234">
    <property type="entry name" value="HTH-TYPE TRANSCRIPTIONAL REGULATOR BETI"/>
    <property type="match status" value="1"/>
</dbReference>
<reference evidence="6" key="1">
    <citation type="journal article" date="2021" name="PeerJ">
        <title>Extensive microbial diversity within the chicken gut microbiome revealed by metagenomics and culture.</title>
        <authorList>
            <person name="Gilroy R."/>
            <person name="Ravi A."/>
            <person name="Getino M."/>
            <person name="Pursley I."/>
            <person name="Horton D.L."/>
            <person name="Alikhan N.F."/>
            <person name="Baker D."/>
            <person name="Gharbi K."/>
            <person name="Hall N."/>
            <person name="Watson M."/>
            <person name="Adriaenssens E.M."/>
            <person name="Foster-Nyarko E."/>
            <person name="Jarju S."/>
            <person name="Secka A."/>
            <person name="Antonio M."/>
            <person name="Oren A."/>
            <person name="Chaudhuri R.R."/>
            <person name="La Ragione R."/>
            <person name="Hildebrand F."/>
            <person name="Pallen M.J."/>
        </authorList>
    </citation>
    <scope>NUCLEOTIDE SEQUENCE</scope>
    <source>
        <strain evidence="6">ChiHejej3B27-3195</strain>
    </source>
</reference>
<evidence type="ECO:0000313" key="6">
    <source>
        <dbReference type="EMBL" id="HIW99126.1"/>
    </source>
</evidence>
<evidence type="ECO:0000256" key="3">
    <source>
        <dbReference type="ARBA" id="ARBA00023163"/>
    </source>
</evidence>
<gene>
    <name evidence="6" type="ORF">H9871_03185</name>
</gene>